<evidence type="ECO:0000256" key="5">
    <source>
        <dbReference type="PROSITE-ProRule" id="PRU00221"/>
    </source>
</evidence>
<name>A0A1E4SQ44_9ASCO</name>
<dbReference type="Gene3D" id="2.130.10.10">
    <property type="entry name" value="YVTN repeat-like/Quinoprotein amine dehydrogenase"/>
    <property type="match status" value="1"/>
</dbReference>
<dbReference type="STRING" id="984487.A0A1E4SQ44"/>
<dbReference type="GO" id="GO:0008380">
    <property type="term" value="P:RNA splicing"/>
    <property type="evidence" value="ECO:0007669"/>
    <property type="project" value="UniProtKB-KW"/>
</dbReference>
<dbReference type="Pfam" id="PF25047">
    <property type="entry name" value="Beta-prop_TEP1_2nd"/>
    <property type="match status" value="1"/>
</dbReference>
<reference evidence="8" key="1">
    <citation type="submission" date="2016-05" db="EMBL/GenBank/DDBJ databases">
        <title>Comparative genomics of biotechnologically important yeasts.</title>
        <authorList>
            <consortium name="DOE Joint Genome Institute"/>
            <person name="Riley R."/>
            <person name="Haridas S."/>
            <person name="Wolfe K.H."/>
            <person name="Lopes M.R."/>
            <person name="Hittinger C.T."/>
            <person name="Goker M."/>
            <person name="Salamov A."/>
            <person name="Wisecaver J."/>
            <person name="Long T.M."/>
            <person name="Aerts A.L."/>
            <person name="Barry K."/>
            <person name="Choi C."/>
            <person name="Clum A."/>
            <person name="Coughlan A.Y."/>
            <person name="Deshpande S."/>
            <person name="Douglass A.P."/>
            <person name="Hanson S.J."/>
            <person name="Klenk H.-P."/>
            <person name="Labutti K."/>
            <person name="Lapidus A."/>
            <person name="Lindquist E."/>
            <person name="Lipzen A."/>
            <person name="Meier-Kolthoff J.P."/>
            <person name="Ohm R.A."/>
            <person name="Otillar R.P."/>
            <person name="Pangilinan J."/>
            <person name="Peng Y."/>
            <person name="Rokas A."/>
            <person name="Rosa C.A."/>
            <person name="Scheuner C."/>
            <person name="Sibirny A.A."/>
            <person name="Slot J.C."/>
            <person name="Stielow J.B."/>
            <person name="Sun H."/>
            <person name="Kurtzman C.P."/>
            <person name="Blackwell M."/>
            <person name="Grigoriev I.V."/>
            <person name="Jeffries T.W."/>
        </authorList>
    </citation>
    <scope>NUCLEOTIDE SEQUENCE [LARGE SCALE GENOMIC DNA]</scope>
    <source>
        <strain evidence="8">NRRL Y-17324</strain>
    </source>
</reference>
<dbReference type="AlphaFoldDB" id="A0A1E4SQ44"/>
<keyword evidence="3" id="KW-0677">Repeat</keyword>
<dbReference type="Pfam" id="PF00400">
    <property type="entry name" value="WD40"/>
    <property type="match status" value="3"/>
</dbReference>
<organism evidence="7 8">
    <name type="scientific">Suhomyces tanzawaensis NRRL Y-17324</name>
    <dbReference type="NCBI Taxonomy" id="984487"/>
    <lineage>
        <taxon>Eukaryota</taxon>
        <taxon>Fungi</taxon>
        <taxon>Dikarya</taxon>
        <taxon>Ascomycota</taxon>
        <taxon>Saccharomycotina</taxon>
        <taxon>Pichiomycetes</taxon>
        <taxon>Debaryomycetaceae</taxon>
        <taxon>Suhomyces</taxon>
    </lineage>
</organism>
<dbReference type="InterPro" id="IPR020472">
    <property type="entry name" value="WD40_PAC1"/>
</dbReference>
<dbReference type="CDD" id="cd00200">
    <property type="entry name" value="WD40"/>
    <property type="match status" value="1"/>
</dbReference>
<dbReference type="EMBL" id="KV453909">
    <property type="protein sequence ID" value="ODV81532.1"/>
    <property type="molecule type" value="Genomic_DNA"/>
</dbReference>
<evidence type="ECO:0000313" key="7">
    <source>
        <dbReference type="EMBL" id="ODV81532.1"/>
    </source>
</evidence>
<dbReference type="PROSITE" id="PS00678">
    <property type="entry name" value="WD_REPEATS_1"/>
    <property type="match status" value="1"/>
</dbReference>
<feature type="repeat" description="WD" evidence="5">
    <location>
        <begin position="84"/>
        <end position="124"/>
    </location>
</feature>
<dbReference type="InterPro" id="IPR015943">
    <property type="entry name" value="WD40/YVTN_repeat-like_dom_sf"/>
</dbReference>
<dbReference type="PRINTS" id="PR00320">
    <property type="entry name" value="GPROTEINBRPT"/>
</dbReference>
<evidence type="ECO:0000256" key="2">
    <source>
        <dbReference type="ARBA" id="ARBA00022664"/>
    </source>
</evidence>
<proteinExistence type="predicted"/>
<accession>A0A1E4SQ44</accession>
<dbReference type="GO" id="GO:0006397">
    <property type="term" value="P:mRNA processing"/>
    <property type="evidence" value="ECO:0007669"/>
    <property type="project" value="UniProtKB-KW"/>
</dbReference>
<dbReference type="InterPro" id="IPR036322">
    <property type="entry name" value="WD40_repeat_dom_sf"/>
</dbReference>
<feature type="repeat" description="WD" evidence="5">
    <location>
        <begin position="37"/>
        <end position="78"/>
    </location>
</feature>
<keyword evidence="4" id="KW-0508">mRNA splicing</keyword>
<sequence>MSVKRFKSDTGEVKSLIRSKGLGTSSGTILYDEAVVLEGHQGPVLSARFSRDGTKIASGGYDKSINLWHLPTQQEEELPNYGVLSGHKSAVTSLAWLWDESLISSSADSTLGIWDSESGKRIRKLQGHEGVVNQVAVSSESLIASAGDDGCLQLWDSREKNSLNTITSNYPILATTFNNRGTTIYVGGIEPTVRAYDVRALDKELWTSGGQTDTITSLALNPDDSVLLSRAMNGNIKTYSAKEFVPEGIPRANQYGYEGAPSGSEYQVIRACFSNDSISILSGSEDRSVTSWDFGSRKLANKYTGHEGTVLDVDYHPTERIVVSSSTDGTVIVREV</sequence>
<evidence type="ECO:0000259" key="6">
    <source>
        <dbReference type="Pfam" id="PF25047"/>
    </source>
</evidence>
<evidence type="ECO:0000313" key="8">
    <source>
        <dbReference type="Proteomes" id="UP000094285"/>
    </source>
</evidence>
<dbReference type="GeneID" id="30985484"/>
<dbReference type="OrthoDB" id="1068471at2759"/>
<dbReference type="SUPFAM" id="SSF50978">
    <property type="entry name" value="WD40 repeat-like"/>
    <property type="match status" value="1"/>
</dbReference>
<dbReference type="PROSITE" id="PS50082">
    <property type="entry name" value="WD_REPEATS_2"/>
    <property type="match status" value="5"/>
</dbReference>
<protein>
    <submittedName>
        <fullName evidence="7">WD40 repeat-like protein</fullName>
    </submittedName>
</protein>
<dbReference type="PANTHER" id="PTHR44006:SF1">
    <property type="entry name" value="U5 SMALL NUCLEAR RIBONUCLEOPROTEIN 40 KDA PROTEIN"/>
    <property type="match status" value="1"/>
</dbReference>
<dbReference type="InterPro" id="IPR052234">
    <property type="entry name" value="U5_snRNP_Component"/>
</dbReference>
<dbReference type="GO" id="GO:0071013">
    <property type="term" value="C:catalytic step 2 spliceosome"/>
    <property type="evidence" value="ECO:0007669"/>
    <property type="project" value="TreeGrafter"/>
</dbReference>
<feature type="repeat" description="WD" evidence="5">
    <location>
        <begin position="125"/>
        <end position="165"/>
    </location>
</feature>
<dbReference type="Proteomes" id="UP000094285">
    <property type="component" value="Unassembled WGS sequence"/>
</dbReference>
<dbReference type="InterPro" id="IPR001680">
    <property type="entry name" value="WD40_rpt"/>
</dbReference>
<keyword evidence="1 5" id="KW-0853">WD repeat</keyword>
<keyword evidence="2" id="KW-0507">mRNA processing</keyword>
<dbReference type="SMART" id="SM00320">
    <property type="entry name" value="WD40"/>
    <property type="match status" value="7"/>
</dbReference>
<feature type="repeat" description="WD" evidence="5">
    <location>
        <begin position="303"/>
        <end position="336"/>
    </location>
</feature>
<feature type="repeat" description="WD" evidence="5">
    <location>
        <begin position="261"/>
        <end position="302"/>
    </location>
</feature>
<dbReference type="InterPro" id="IPR019775">
    <property type="entry name" value="WD40_repeat_CS"/>
</dbReference>
<dbReference type="PROSITE" id="PS50294">
    <property type="entry name" value="WD_REPEATS_REGION"/>
    <property type="match status" value="4"/>
</dbReference>
<dbReference type="PANTHER" id="PTHR44006">
    <property type="entry name" value="U5 SMALL NUCLEAR RIBONUCLEOPROTEIN 40 KDA PROTEIN"/>
    <property type="match status" value="1"/>
</dbReference>
<evidence type="ECO:0000256" key="3">
    <source>
        <dbReference type="ARBA" id="ARBA00022737"/>
    </source>
</evidence>
<evidence type="ECO:0000256" key="1">
    <source>
        <dbReference type="ARBA" id="ARBA00022574"/>
    </source>
</evidence>
<keyword evidence="8" id="KW-1185">Reference proteome</keyword>
<dbReference type="GO" id="GO:0003723">
    <property type="term" value="F:RNA binding"/>
    <property type="evidence" value="ECO:0007669"/>
    <property type="project" value="TreeGrafter"/>
</dbReference>
<gene>
    <name evidence="7" type="ORF">CANTADRAFT_87516</name>
</gene>
<dbReference type="RefSeq" id="XP_020066654.1">
    <property type="nucleotide sequence ID" value="XM_020211348.1"/>
</dbReference>
<evidence type="ECO:0000256" key="4">
    <source>
        <dbReference type="ARBA" id="ARBA00023187"/>
    </source>
</evidence>
<feature type="domain" description="TEP-1 second beta-propeller" evidence="6">
    <location>
        <begin position="33"/>
        <end position="161"/>
    </location>
</feature>
<dbReference type="InterPro" id="IPR056829">
    <property type="entry name" value="Beta-prop_TEP1_2nd"/>
</dbReference>